<sequence length="303" mass="32538">MFNLLNELTTEQRNPNTTQIDRLSSEEIVRLIHAEDRLVTEAVGRILPQVAQAVDRIVAAFQRQGRLFYIGAGTSGRLGILDASECPPTYGTDPSMVQGIIAGGFQAVKDPVEGAEDSEELGAKDIDEHGVTDRDVVVGIAASGRTPYVLGAMKRAKEKQATVIGLCNNEHTPMTGIADLMLEAVAGPEVVLGSTRMKSGTAQKLILNMLTTASMIRIGKVYENLMVDVLPSNEKLVYRAKRIIGMATGAPEDVIHEAYTASGRHVKSAIVMILAKTDRDGARELLERSGGFVRQAVALANGD</sequence>
<dbReference type="PANTHER" id="PTHR10088">
    <property type="entry name" value="GLUCOKINASE REGULATORY PROTEIN"/>
    <property type="match status" value="1"/>
</dbReference>
<gene>
    <name evidence="3 5" type="primary">murQ</name>
    <name evidence="5" type="ORF">Q3C12_22970</name>
</gene>
<organism evidence="5 6">
    <name type="scientific">Paenibacillus ehimensis</name>
    <dbReference type="NCBI Taxonomy" id="79264"/>
    <lineage>
        <taxon>Bacteria</taxon>
        <taxon>Bacillati</taxon>
        <taxon>Bacillota</taxon>
        <taxon>Bacilli</taxon>
        <taxon>Bacillales</taxon>
        <taxon>Paenibacillaceae</taxon>
        <taxon>Paenibacillus</taxon>
    </lineage>
</organism>
<dbReference type="Proteomes" id="UP001168883">
    <property type="component" value="Unassembled WGS sequence"/>
</dbReference>
<dbReference type="InterPro" id="IPR046348">
    <property type="entry name" value="SIS_dom_sf"/>
</dbReference>
<dbReference type="Gene3D" id="1.10.8.1080">
    <property type="match status" value="1"/>
</dbReference>
<dbReference type="CDD" id="cd05007">
    <property type="entry name" value="SIS_Etherase"/>
    <property type="match status" value="1"/>
</dbReference>
<keyword evidence="1 3" id="KW-0456">Lyase</keyword>
<dbReference type="SUPFAM" id="SSF53697">
    <property type="entry name" value="SIS domain"/>
    <property type="match status" value="1"/>
</dbReference>
<evidence type="ECO:0000313" key="6">
    <source>
        <dbReference type="Proteomes" id="UP001168883"/>
    </source>
</evidence>
<keyword evidence="6" id="KW-1185">Reference proteome</keyword>
<comment type="miscellaneous">
    <text evidence="3">A lyase-type mechanism (elimination/hydration) is suggested for the cleavage of the lactyl ether bond of MurNAc 6-phosphate, with the formation of an alpha,beta-unsaturated aldehyde intermediate with (E)-stereochemistry, followed by the syn addition of water to give product.</text>
</comment>
<comment type="similarity">
    <text evidence="3">Belongs to the GCKR-like family. MurNAc-6-P etherase subfamily.</text>
</comment>
<dbReference type="NCBIfam" id="NF003915">
    <property type="entry name" value="PRK05441.1"/>
    <property type="match status" value="1"/>
</dbReference>
<dbReference type="RefSeq" id="WP_127488297.1">
    <property type="nucleotide sequence ID" value="NZ_JAUMKJ010000032.1"/>
</dbReference>
<comment type="subunit">
    <text evidence="3">Homodimer.</text>
</comment>
<protein>
    <recommendedName>
        <fullName evidence="3">N-acetylmuramic acid 6-phosphate etherase</fullName>
        <shortName evidence="3">MurNAc-6-P etherase</shortName>
        <ecNumber evidence="3">4.2.1.126</ecNumber>
    </recommendedName>
    <alternativeName>
        <fullName evidence="3">N-acetylmuramic acid 6-phosphate hydrolase</fullName>
    </alternativeName>
    <alternativeName>
        <fullName evidence="3">N-acetylmuramic acid 6-phosphate lyase</fullName>
    </alternativeName>
</protein>
<dbReference type="NCBIfam" id="TIGR00274">
    <property type="entry name" value="N-acetylmuramic acid 6-phosphate etherase"/>
    <property type="match status" value="1"/>
</dbReference>
<dbReference type="HAMAP" id="MF_00068">
    <property type="entry name" value="MurQ"/>
    <property type="match status" value="1"/>
</dbReference>
<keyword evidence="2 3" id="KW-0119">Carbohydrate metabolism</keyword>
<dbReference type="PANTHER" id="PTHR10088:SF4">
    <property type="entry name" value="GLUCOKINASE REGULATORY PROTEIN"/>
    <property type="match status" value="1"/>
</dbReference>
<name>A0ABT8VFX1_9BACL</name>
<dbReference type="Gene3D" id="3.40.50.10490">
    <property type="entry name" value="Glucose-6-phosphate isomerase like protein, domain 1"/>
    <property type="match status" value="1"/>
</dbReference>
<dbReference type="PROSITE" id="PS51464">
    <property type="entry name" value="SIS"/>
    <property type="match status" value="1"/>
</dbReference>
<comment type="catalytic activity">
    <reaction evidence="3">
        <text>N-acetyl-D-muramate 6-phosphate + H2O = N-acetyl-D-glucosamine 6-phosphate + (R)-lactate</text>
        <dbReference type="Rhea" id="RHEA:26410"/>
        <dbReference type="ChEBI" id="CHEBI:15377"/>
        <dbReference type="ChEBI" id="CHEBI:16004"/>
        <dbReference type="ChEBI" id="CHEBI:57513"/>
        <dbReference type="ChEBI" id="CHEBI:58722"/>
        <dbReference type="EC" id="4.2.1.126"/>
    </reaction>
</comment>
<dbReference type="EC" id="4.2.1.126" evidence="3"/>
<feature type="domain" description="SIS" evidence="4">
    <location>
        <begin position="57"/>
        <end position="220"/>
    </location>
</feature>
<comment type="caution">
    <text evidence="5">The sequence shown here is derived from an EMBL/GenBank/DDBJ whole genome shotgun (WGS) entry which is preliminary data.</text>
</comment>
<evidence type="ECO:0000256" key="3">
    <source>
        <dbReference type="HAMAP-Rule" id="MF_00068"/>
    </source>
</evidence>
<dbReference type="GO" id="GO:0016829">
    <property type="term" value="F:lyase activity"/>
    <property type="evidence" value="ECO:0007669"/>
    <property type="project" value="UniProtKB-KW"/>
</dbReference>
<dbReference type="NCBIfam" id="NF009222">
    <property type="entry name" value="PRK12570.1"/>
    <property type="match status" value="1"/>
</dbReference>
<comment type="pathway">
    <text evidence="3">Amino-sugar metabolism; N-acetylmuramate degradation.</text>
</comment>
<proteinExistence type="inferred from homology"/>
<dbReference type="InterPro" id="IPR040190">
    <property type="entry name" value="MURQ/GCKR"/>
</dbReference>
<evidence type="ECO:0000259" key="4">
    <source>
        <dbReference type="PROSITE" id="PS51464"/>
    </source>
</evidence>
<dbReference type="EMBL" id="JAUMKJ010000032">
    <property type="protein sequence ID" value="MDO3679877.1"/>
    <property type="molecule type" value="Genomic_DNA"/>
</dbReference>
<evidence type="ECO:0000256" key="1">
    <source>
        <dbReference type="ARBA" id="ARBA00023239"/>
    </source>
</evidence>
<dbReference type="InterPro" id="IPR005488">
    <property type="entry name" value="Etherase_MurQ"/>
</dbReference>
<reference evidence="5" key="1">
    <citation type="submission" date="2023-07" db="EMBL/GenBank/DDBJ databases">
        <authorList>
            <person name="Aktuganov G."/>
            <person name="Boyko T."/>
            <person name="Delegan Y."/>
            <person name="Galimzianova N."/>
            <person name="Gilvanova E."/>
            <person name="Korobov V."/>
            <person name="Kuzmina L."/>
            <person name="Melentiev A."/>
            <person name="Milman P."/>
            <person name="Ryabova A."/>
            <person name="Stupak E."/>
            <person name="Yasakov T."/>
            <person name="Zharikova N."/>
            <person name="Zhurenko E."/>
        </authorList>
    </citation>
    <scope>NUCLEOTIDE SEQUENCE</scope>
    <source>
        <strain evidence="5">IB-739</strain>
    </source>
</reference>
<dbReference type="InterPro" id="IPR001347">
    <property type="entry name" value="SIS_dom"/>
</dbReference>
<dbReference type="Pfam" id="PF22645">
    <property type="entry name" value="GKRP_SIS_N"/>
    <property type="match status" value="1"/>
</dbReference>
<accession>A0ABT8VFX1</accession>
<feature type="active site" description="Proton donor" evidence="3">
    <location>
        <position position="85"/>
    </location>
</feature>
<evidence type="ECO:0000313" key="5">
    <source>
        <dbReference type="EMBL" id="MDO3679877.1"/>
    </source>
</evidence>
<evidence type="ECO:0000256" key="2">
    <source>
        <dbReference type="ARBA" id="ARBA00023277"/>
    </source>
</evidence>
<comment type="function">
    <text evidence="3">Specifically catalyzes the cleavage of the D-lactyl ether substituent of MurNAc 6-phosphate, producing GlcNAc 6-phosphate and D-lactate.</text>
</comment>
<feature type="active site" evidence="3">
    <location>
        <position position="116"/>
    </location>
</feature>